<evidence type="ECO:0000256" key="3">
    <source>
        <dbReference type="ARBA" id="ARBA00022692"/>
    </source>
</evidence>
<keyword evidence="4 6" id="KW-1133">Transmembrane helix</keyword>
<evidence type="ECO:0000256" key="4">
    <source>
        <dbReference type="ARBA" id="ARBA00022989"/>
    </source>
</evidence>
<dbReference type="PANTHER" id="PTHR42718">
    <property type="entry name" value="MAJOR FACILITATOR SUPERFAMILY MULTIDRUG TRANSPORTER MFSC"/>
    <property type="match status" value="1"/>
</dbReference>
<dbReference type="EMBL" id="CAJC01000090">
    <property type="protein sequence ID" value="CCI52525.1"/>
    <property type="molecule type" value="Genomic_DNA"/>
</dbReference>
<feature type="transmembrane region" description="Helical" evidence="6">
    <location>
        <begin position="98"/>
        <end position="116"/>
    </location>
</feature>
<evidence type="ECO:0000313" key="8">
    <source>
        <dbReference type="Proteomes" id="UP000035720"/>
    </source>
</evidence>
<keyword evidence="8" id="KW-1185">Reference proteome</keyword>
<dbReference type="SUPFAM" id="SSF103473">
    <property type="entry name" value="MFS general substrate transporter"/>
    <property type="match status" value="1"/>
</dbReference>
<sequence>MRLALGLFSYALTSGVEQGWTAPSTLVCVVGAVVAVIAFIGREASAEHPMLDLTLLRGRTIRGAALAQLSGSVAMVGAMFGLVLHFQYAFGWSPVRAGLANLPFIVTMLVATPSGPPRASVTGSRRWRVRSR</sequence>
<dbReference type="PANTHER" id="PTHR42718:SF9">
    <property type="entry name" value="MAJOR FACILITATOR SUPERFAMILY MULTIDRUG TRANSPORTER MFSC"/>
    <property type="match status" value="1"/>
</dbReference>
<organism evidence="7 8">
    <name type="scientific">Nostocoides jenkinsii Ben 74</name>
    <dbReference type="NCBI Taxonomy" id="1193518"/>
    <lineage>
        <taxon>Bacteria</taxon>
        <taxon>Bacillati</taxon>
        <taxon>Actinomycetota</taxon>
        <taxon>Actinomycetes</taxon>
        <taxon>Micrococcales</taxon>
        <taxon>Intrasporangiaceae</taxon>
        <taxon>Nostocoides</taxon>
    </lineage>
</organism>
<comment type="caution">
    <text evidence="7">The sequence shown here is derived from an EMBL/GenBank/DDBJ whole genome shotgun (WGS) entry which is preliminary data.</text>
</comment>
<keyword evidence="2" id="KW-0813">Transport</keyword>
<feature type="transmembrane region" description="Helical" evidence="6">
    <location>
        <begin position="23"/>
        <end position="42"/>
    </location>
</feature>
<protein>
    <submittedName>
        <fullName evidence="7">Putative MFS-type efflux protein</fullName>
    </submittedName>
</protein>
<dbReference type="RefSeq" id="WP_321162925.1">
    <property type="nucleotide sequence ID" value="NZ_HF571038.1"/>
</dbReference>
<evidence type="ECO:0000256" key="1">
    <source>
        <dbReference type="ARBA" id="ARBA00004141"/>
    </source>
</evidence>
<dbReference type="STRING" id="1193518.BN13_180048"/>
<gene>
    <name evidence="7" type="ORF">BN13_180048</name>
</gene>
<dbReference type="InterPro" id="IPR036259">
    <property type="entry name" value="MFS_trans_sf"/>
</dbReference>
<evidence type="ECO:0000313" key="7">
    <source>
        <dbReference type="EMBL" id="CCI52525.1"/>
    </source>
</evidence>
<dbReference type="AlphaFoldDB" id="A0A077M9J2"/>
<name>A0A077M9J2_9MICO</name>
<reference evidence="7 8" key="1">
    <citation type="journal article" date="2013" name="ISME J.">
        <title>A metabolic model for members of the genus Tetrasphaera involved in enhanced biological phosphorus removal.</title>
        <authorList>
            <person name="Kristiansen R."/>
            <person name="Nguyen H.T.T."/>
            <person name="Saunders A.M."/>
            <person name="Nielsen J.L."/>
            <person name="Wimmer R."/>
            <person name="Le V.Q."/>
            <person name="McIlroy S.J."/>
            <person name="Petrovski S."/>
            <person name="Seviour R.J."/>
            <person name="Calteau A."/>
            <person name="Nielsen K.L."/>
            <person name="Nielsen P.H."/>
        </authorList>
    </citation>
    <scope>NUCLEOTIDE SEQUENCE [LARGE SCALE GENOMIC DNA]</scope>
    <source>
        <strain evidence="7 8">Ben 74</strain>
    </source>
</reference>
<dbReference type="Proteomes" id="UP000035720">
    <property type="component" value="Unassembled WGS sequence"/>
</dbReference>
<comment type="subcellular location">
    <subcellularLocation>
        <location evidence="1">Membrane</location>
        <topology evidence="1">Multi-pass membrane protein</topology>
    </subcellularLocation>
</comment>
<proteinExistence type="predicted"/>
<keyword evidence="3 6" id="KW-0812">Transmembrane</keyword>
<evidence type="ECO:0000256" key="6">
    <source>
        <dbReference type="SAM" id="Phobius"/>
    </source>
</evidence>
<feature type="transmembrane region" description="Helical" evidence="6">
    <location>
        <begin position="63"/>
        <end position="86"/>
    </location>
</feature>
<evidence type="ECO:0000256" key="2">
    <source>
        <dbReference type="ARBA" id="ARBA00022448"/>
    </source>
</evidence>
<accession>A0A077M9J2</accession>
<keyword evidence="5 6" id="KW-0472">Membrane</keyword>
<dbReference type="GO" id="GO:0016020">
    <property type="term" value="C:membrane"/>
    <property type="evidence" value="ECO:0007669"/>
    <property type="project" value="UniProtKB-SubCell"/>
</dbReference>
<evidence type="ECO:0000256" key="5">
    <source>
        <dbReference type="ARBA" id="ARBA00023136"/>
    </source>
</evidence>